<keyword evidence="2" id="KW-1185">Reference proteome</keyword>
<reference evidence="1 2" key="1">
    <citation type="submission" date="2017-05" db="EMBL/GenBank/DDBJ databases">
        <title>Full genome sequence of Pseudorhodoplanes sinuspersici.</title>
        <authorList>
            <person name="Dastgheib S.M.M."/>
            <person name="Shavandi M."/>
            <person name="Tirandaz H."/>
        </authorList>
    </citation>
    <scope>NUCLEOTIDE SEQUENCE [LARGE SCALE GENOMIC DNA]</scope>
    <source>
        <strain evidence="1 2">RIPI110</strain>
    </source>
</reference>
<dbReference type="InterPro" id="IPR037185">
    <property type="entry name" value="EmrE-like"/>
</dbReference>
<dbReference type="SUPFAM" id="SSF103481">
    <property type="entry name" value="Multidrug resistance efflux transporter EmrE"/>
    <property type="match status" value="2"/>
</dbReference>
<dbReference type="RefSeq" id="WP_086088635.1">
    <property type="nucleotide sequence ID" value="NZ_CP021112.1"/>
</dbReference>
<name>A0A1W6ZS49_9HYPH</name>
<dbReference type="GO" id="GO:0016020">
    <property type="term" value="C:membrane"/>
    <property type="evidence" value="ECO:0007669"/>
    <property type="project" value="InterPro"/>
</dbReference>
<organism evidence="1 2">
    <name type="scientific">Pseudorhodoplanes sinuspersici</name>
    <dbReference type="NCBI Taxonomy" id="1235591"/>
    <lineage>
        <taxon>Bacteria</taxon>
        <taxon>Pseudomonadati</taxon>
        <taxon>Pseudomonadota</taxon>
        <taxon>Alphaproteobacteria</taxon>
        <taxon>Hyphomicrobiales</taxon>
        <taxon>Pseudorhodoplanes</taxon>
    </lineage>
</organism>
<proteinExistence type="predicted"/>
<dbReference type="EMBL" id="CP021112">
    <property type="protein sequence ID" value="ARQ00239.1"/>
    <property type="molecule type" value="Genomic_DNA"/>
</dbReference>
<evidence type="ECO:0000313" key="2">
    <source>
        <dbReference type="Proteomes" id="UP000194137"/>
    </source>
</evidence>
<evidence type="ECO:0000313" key="1">
    <source>
        <dbReference type="EMBL" id="ARQ00239.1"/>
    </source>
</evidence>
<dbReference type="Proteomes" id="UP000194137">
    <property type="component" value="Chromosome"/>
</dbReference>
<dbReference type="Pfam" id="PF00892">
    <property type="entry name" value="EamA"/>
    <property type="match status" value="1"/>
</dbReference>
<gene>
    <name evidence="1" type="ORF">CAK95_15025</name>
</gene>
<dbReference type="KEGG" id="psin:CAK95_15025"/>
<dbReference type="OrthoDB" id="7960053at2"/>
<dbReference type="AlphaFoldDB" id="A0A1W6ZS49"/>
<sequence>MPEPIVYAILAMACYGFSDFIYKQAATAGIRADHFLMAQAWVFCPTVIVYALATGTMTFTLAALWGSLAGGLYFVGFYFFIRSLAAGAVSTNATIFRLNFIVTVTLSIAFLGEHLTTTRMAGLVLALTATWLLVGTGSLAGSASSPVQRKSLIQVTVATIAFGTATFFHTVGLRSGAGPEILMVAQAAVFMPLATFIVFHAKGTVRLPAATFKYSLPASIALLCATLFLLRGLALGQASALVPIAQMGFIVAALLGIFVLREAVTVRKAAGLAFALCALAALAAS</sequence>
<dbReference type="InterPro" id="IPR000620">
    <property type="entry name" value="EamA_dom"/>
</dbReference>
<accession>A0A1W6ZS49</accession>
<protein>
    <submittedName>
        <fullName evidence="1">Uncharacterized protein</fullName>
    </submittedName>
</protein>